<gene>
    <name evidence="1" type="ORF">DILT_LOCUS510</name>
</gene>
<accession>A0A3P6PLY4</accession>
<organism evidence="1 2">
    <name type="scientific">Dibothriocephalus latus</name>
    <name type="common">Fish tapeworm</name>
    <name type="synonym">Diphyllobothrium latum</name>
    <dbReference type="NCBI Taxonomy" id="60516"/>
    <lineage>
        <taxon>Eukaryota</taxon>
        <taxon>Metazoa</taxon>
        <taxon>Spiralia</taxon>
        <taxon>Lophotrochozoa</taxon>
        <taxon>Platyhelminthes</taxon>
        <taxon>Cestoda</taxon>
        <taxon>Eucestoda</taxon>
        <taxon>Diphyllobothriidea</taxon>
        <taxon>Diphyllobothriidae</taxon>
        <taxon>Dibothriocephalus</taxon>
    </lineage>
</organism>
<reference evidence="1 2" key="1">
    <citation type="submission" date="2018-11" db="EMBL/GenBank/DDBJ databases">
        <authorList>
            <consortium name="Pathogen Informatics"/>
        </authorList>
    </citation>
    <scope>NUCLEOTIDE SEQUENCE [LARGE SCALE GENOMIC DNA]</scope>
</reference>
<dbReference type="Proteomes" id="UP000281553">
    <property type="component" value="Unassembled WGS sequence"/>
</dbReference>
<dbReference type="AlphaFoldDB" id="A0A3P6PLY4"/>
<sequence length="216" mass="23610">MTLNFPGGNNVAFSTIALSPVDYVEIDGQKIPKAPAGKHCEPNTDCWQEVKNTNYFTVSGSLKGPHASISVQPAAKLGGNPYIFVFKRPDAPTPTFPNDVKPYYVQIVPENEKIESQVVFMTEPGKVTWTGPLDAQKGDKNMLSLMGMTGMDKQDRVFFTGRVVNKERKMMIKFKDGKTQTVTMAPSSSPVKTSVLFIDNTKPAKGVKPTGGKSTF</sequence>
<protein>
    <submittedName>
        <fullName evidence="1">Uncharacterized protein</fullName>
    </submittedName>
</protein>
<proteinExistence type="predicted"/>
<dbReference type="EMBL" id="UYRU01002200">
    <property type="protein sequence ID" value="VDK33747.1"/>
    <property type="molecule type" value="Genomic_DNA"/>
</dbReference>
<evidence type="ECO:0000313" key="1">
    <source>
        <dbReference type="EMBL" id="VDK33747.1"/>
    </source>
</evidence>
<keyword evidence="2" id="KW-1185">Reference proteome</keyword>
<name>A0A3P6PLY4_DIBLA</name>
<evidence type="ECO:0000313" key="2">
    <source>
        <dbReference type="Proteomes" id="UP000281553"/>
    </source>
</evidence>